<gene>
    <name evidence="5" type="ORF">JFN88_12955</name>
</gene>
<evidence type="ECO:0000256" key="1">
    <source>
        <dbReference type="SAM" id="Phobius"/>
    </source>
</evidence>
<dbReference type="InterPro" id="IPR001633">
    <property type="entry name" value="EAL_dom"/>
</dbReference>
<dbReference type="PANTHER" id="PTHR44757:SF2">
    <property type="entry name" value="BIOFILM ARCHITECTURE MAINTENANCE PROTEIN MBAA"/>
    <property type="match status" value="1"/>
</dbReference>
<dbReference type="InterPro" id="IPR035919">
    <property type="entry name" value="EAL_sf"/>
</dbReference>
<accession>A0A934IZN6</accession>
<keyword evidence="1" id="KW-0812">Transmembrane</keyword>
<evidence type="ECO:0000313" key="6">
    <source>
        <dbReference type="Proteomes" id="UP000640274"/>
    </source>
</evidence>
<dbReference type="Pfam" id="PF00990">
    <property type="entry name" value="GGDEF"/>
    <property type="match status" value="1"/>
</dbReference>
<dbReference type="SMART" id="SM00091">
    <property type="entry name" value="PAS"/>
    <property type="match status" value="1"/>
</dbReference>
<comment type="caution">
    <text evidence="5">The sequence shown here is derived from an EMBL/GenBank/DDBJ whole genome shotgun (WGS) entry which is preliminary data.</text>
</comment>
<evidence type="ECO:0000313" key="5">
    <source>
        <dbReference type="EMBL" id="MBJ6362177.1"/>
    </source>
</evidence>
<dbReference type="EMBL" id="JAELUP010000065">
    <property type="protein sequence ID" value="MBJ6362177.1"/>
    <property type="molecule type" value="Genomic_DNA"/>
</dbReference>
<evidence type="ECO:0000259" key="4">
    <source>
        <dbReference type="PROSITE" id="PS50887"/>
    </source>
</evidence>
<dbReference type="NCBIfam" id="TIGR00229">
    <property type="entry name" value="sensory_box"/>
    <property type="match status" value="1"/>
</dbReference>
<evidence type="ECO:0000259" key="3">
    <source>
        <dbReference type="PROSITE" id="PS50883"/>
    </source>
</evidence>
<dbReference type="FunFam" id="3.20.20.450:FF:000001">
    <property type="entry name" value="Cyclic di-GMP phosphodiesterase yahA"/>
    <property type="match status" value="1"/>
</dbReference>
<dbReference type="CDD" id="cd00130">
    <property type="entry name" value="PAS"/>
    <property type="match status" value="1"/>
</dbReference>
<dbReference type="AlphaFoldDB" id="A0A934IZN6"/>
<reference evidence="5" key="1">
    <citation type="submission" date="2020-12" db="EMBL/GenBank/DDBJ databases">
        <authorList>
            <person name="Huq M.A."/>
        </authorList>
    </citation>
    <scope>NUCLEOTIDE SEQUENCE</scope>
    <source>
        <strain evidence="5">MAHUQ-46</strain>
    </source>
</reference>
<dbReference type="PROSITE" id="PS50887">
    <property type="entry name" value="GGDEF"/>
    <property type="match status" value="1"/>
</dbReference>
<keyword evidence="1" id="KW-0472">Membrane</keyword>
<dbReference type="Gene3D" id="3.30.450.20">
    <property type="entry name" value="PAS domain"/>
    <property type="match status" value="1"/>
</dbReference>
<name>A0A934IZN6_9BACL</name>
<dbReference type="InterPro" id="IPR043128">
    <property type="entry name" value="Rev_trsase/Diguanyl_cyclase"/>
</dbReference>
<dbReference type="CDD" id="cd01949">
    <property type="entry name" value="GGDEF"/>
    <property type="match status" value="1"/>
</dbReference>
<protein>
    <submittedName>
        <fullName evidence="5">EAL domain-containing protein</fullName>
    </submittedName>
</protein>
<dbReference type="InterPro" id="IPR013767">
    <property type="entry name" value="PAS_fold"/>
</dbReference>
<feature type="transmembrane region" description="Helical" evidence="1">
    <location>
        <begin position="24"/>
        <end position="45"/>
    </location>
</feature>
<feature type="domain" description="PAS" evidence="2">
    <location>
        <begin position="76"/>
        <end position="135"/>
    </location>
</feature>
<dbReference type="InterPro" id="IPR035965">
    <property type="entry name" value="PAS-like_dom_sf"/>
</dbReference>
<sequence>MAVIGIGTAVAGWIIFADYLLSPLYAKGVSVAVCIGGFIGMIVLLKQQYSRGSCQIHTSDLSAQIAQSISTYSPFPMAVLDRAGRLVTINDAASQLLGYRRGELMGEDFFILLDQGNHQLLDKLELVMHGAMQQGLTTMIHKTGYPLEVQLILLPLFEGDTVTGLLAIVQDVSDRKRNNERIRYMAYYDDMTGLPNRRMFMMHFNEMLEKPGDQFIGMLYLDIDQFKLINDSFGREFGDMLLLQVAERFTRGLLGEDMGARMEGDEFAIMFVSLQSEEELVEKARALLMTLEEPFEMQGFPFHVTASIGMATNRKDRDAGSIIKKADMALGRVKEQGRNDILLYSEEWNNSSLERLTLQHELRQGIQRNEFFLHYQPQYHLSTGTIVGLEALVRWRHPERGLVNPGQFIPLAEESGMIVQLGEWVLEEACRQNKCWQNEGLPAVPVSVNLSIRQFTQQNLTDKIATVLQKTGLSPKYLELEITETMTMDMQHATQSLLELTRLGVGISIDDFGTGYSSLSYLKNLPISRLKIDRSFVRDIQQDPNDAAIVAAIIAMAHNLNLQVIAEGVETAEQLAFLKQHCCDEIQGYFWSPPLPGDQVARILASNADKSFIS</sequence>
<dbReference type="SMART" id="SM00267">
    <property type="entry name" value="GGDEF"/>
    <property type="match status" value="1"/>
</dbReference>
<dbReference type="SMART" id="SM00052">
    <property type="entry name" value="EAL"/>
    <property type="match status" value="1"/>
</dbReference>
<proteinExistence type="predicted"/>
<feature type="domain" description="GGDEF" evidence="4">
    <location>
        <begin position="214"/>
        <end position="346"/>
    </location>
</feature>
<dbReference type="InterPro" id="IPR000160">
    <property type="entry name" value="GGDEF_dom"/>
</dbReference>
<dbReference type="CDD" id="cd01948">
    <property type="entry name" value="EAL"/>
    <property type="match status" value="1"/>
</dbReference>
<dbReference type="Gene3D" id="3.30.70.270">
    <property type="match status" value="1"/>
</dbReference>
<dbReference type="PROSITE" id="PS50112">
    <property type="entry name" value="PAS"/>
    <property type="match status" value="1"/>
</dbReference>
<organism evidence="5 6">
    <name type="scientific">Paenibacillus roseus</name>
    <dbReference type="NCBI Taxonomy" id="2798579"/>
    <lineage>
        <taxon>Bacteria</taxon>
        <taxon>Bacillati</taxon>
        <taxon>Bacillota</taxon>
        <taxon>Bacilli</taxon>
        <taxon>Bacillales</taxon>
        <taxon>Paenibacillaceae</taxon>
        <taxon>Paenibacillus</taxon>
    </lineage>
</organism>
<feature type="domain" description="EAL" evidence="3">
    <location>
        <begin position="355"/>
        <end position="608"/>
    </location>
</feature>
<dbReference type="Pfam" id="PF00563">
    <property type="entry name" value="EAL"/>
    <property type="match status" value="1"/>
</dbReference>
<dbReference type="PROSITE" id="PS50883">
    <property type="entry name" value="EAL"/>
    <property type="match status" value="1"/>
</dbReference>
<dbReference type="PANTHER" id="PTHR44757">
    <property type="entry name" value="DIGUANYLATE CYCLASE DGCP"/>
    <property type="match status" value="1"/>
</dbReference>
<dbReference type="SUPFAM" id="SSF141868">
    <property type="entry name" value="EAL domain-like"/>
    <property type="match status" value="1"/>
</dbReference>
<keyword evidence="6" id="KW-1185">Reference proteome</keyword>
<dbReference type="SUPFAM" id="SSF55073">
    <property type="entry name" value="Nucleotide cyclase"/>
    <property type="match status" value="1"/>
</dbReference>
<dbReference type="Pfam" id="PF00989">
    <property type="entry name" value="PAS"/>
    <property type="match status" value="1"/>
</dbReference>
<dbReference type="Proteomes" id="UP000640274">
    <property type="component" value="Unassembled WGS sequence"/>
</dbReference>
<dbReference type="InterPro" id="IPR000014">
    <property type="entry name" value="PAS"/>
</dbReference>
<dbReference type="InterPro" id="IPR029787">
    <property type="entry name" value="Nucleotide_cyclase"/>
</dbReference>
<dbReference type="InterPro" id="IPR052155">
    <property type="entry name" value="Biofilm_reg_signaling"/>
</dbReference>
<dbReference type="Gene3D" id="3.20.20.450">
    <property type="entry name" value="EAL domain"/>
    <property type="match status" value="1"/>
</dbReference>
<dbReference type="NCBIfam" id="TIGR00254">
    <property type="entry name" value="GGDEF"/>
    <property type="match status" value="1"/>
</dbReference>
<dbReference type="SUPFAM" id="SSF55785">
    <property type="entry name" value="PYP-like sensor domain (PAS domain)"/>
    <property type="match status" value="1"/>
</dbReference>
<keyword evidence="1" id="KW-1133">Transmembrane helix</keyword>
<evidence type="ECO:0000259" key="2">
    <source>
        <dbReference type="PROSITE" id="PS50112"/>
    </source>
</evidence>